<reference evidence="3" key="1">
    <citation type="submission" date="2016-12" db="EMBL/GenBank/DDBJ databases">
        <authorList>
            <person name="Varghese N."/>
            <person name="Submissions S."/>
        </authorList>
    </citation>
    <scope>NUCLEOTIDE SEQUENCE [LARGE SCALE GENOMIC DNA]</scope>
    <source>
        <strain evidence="3">DSM 11032</strain>
    </source>
</reference>
<dbReference type="EMBL" id="FRDF01000009">
    <property type="protein sequence ID" value="SHN58323.1"/>
    <property type="molecule type" value="Genomic_DNA"/>
</dbReference>
<accession>A0A1M7SIQ8</accession>
<protein>
    <submittedName>
        <fullName evidence="2">Uncharacterized protein</fullName>
    </submittedName>
</protein>
<evidence type="ECO:0000313" key="3">
    <source>
        <dbReference type="Proteomes" id="UP000184391"/>
    </source>
</evidence>
<proteinExistence type="predicted"/>
<dbReference type="STRING" id="198312.SAMN02745193_01799"/>
<sequence>MLTHHALEMLRRRMGIGMSSGDPVQPGVEPGGRISRLMPRRPGSPIKGRSQDESQGPQATTPLSRSAAPFASALLHPANMAADIAGSGRPILQAKGAGVHQTVRIKLPLDRLQQRQCLRVEPAGIGIGATDLEVGGTKFLIEVDDRALQLIGIVARGALGTRPVPMARLGDCPSLEA</sequence>
<dbReference type="Proteomes" id="UP000184391">
    <property type="component" value="Unassembled WGS sequence"/>
</dbReference>
<evidence type="ECO:0000256" key="1">
    <source>
        <dbReference type="SAM" id="MobiDB-lite"/>
    </source>
</evidence>
<dbReference type="AlphaFoldDB" id="A0A1M7SIQ8"/>
<feature type="region of interest" description="Disordered" evidence="1">
    <location>
        <begin position="14"/>
        <end position="65"/>
    </location>
</feature>
<organism evidence="2 3">
    <name type="scientific">Erythrobacter sanguineus</name>
    <dbReference type="NCBI Taxonomy" id="198312"/>
    <lineage>
        <taxon>Bacteria</taxon>
        <taxon>Pseudomonadati</taxon>
        <taxon>Pseudomonadota</taxon>
        <taxon>Alphaproteobacteria</taxon>
        <taxon>Sphingomonadales</taxon>
        <taxon>Erythrobacteraceae</taxon>
        <taxon>Erythrobacter/Porphyrobacter group</taxon>
        <taxon>Erythrobacter</taxon>
    </lineage>
</organism>
<name>A0A1M7SIQ8_9SPHN</name>
<gene>
    <name evidence="2" type="ORF">SAMN02745193_01799</name>
</gene>
<evidence type="ECO:0000313" key="2">
    <source>
        <dbReference type="EMBL" id="SHN58323.1"/>
    </source>
</evidence>
<feature type="compositionally biased region" description="Polar residues" evidence="1">
    <location>
        <begin position="53"/>
        <end position="64"/>
    </location>
</feature>
<keyword evidence="3" id="KW-1185">Reference proteome</keyword>